<accession>A0A7S1Y8J2</accession>
<protein>
    <submittedName>
        <fullName evidence="2">Uncharacterized protein</fullName>
    </submittedName>
</protein>
<sequence length="239" mass="26917">MSDLAPLVIATIRDRVVVDQQHEIDQLREQLRQAQMIAVTEPGGNVVYAEETLGQGFSERYGTWTVNLQQRKGPISLGDFRNAELHVCGIMRSRLLFDTNEMIAETWIDEYVRQRGGQIEVNIYFGEPTLTWVGMELGPNMTEDDFEHLHQYDPESVLDYIVDGSFERQRSNKYPEPLRFTVKSVFFPGHAARRGLVAIGERVDGGQLVSTEEGAARNARSTQASRRNSNAPEGGDATE</sequence>
<evidence type="ECO:0000313" key="2">
    <source>
        <dbReference type="EMBL" id="CAD9283149.1"/>
    </source>
</evidence>
<feature type="compositionally biased region" description="Polar residues" evidence="1">
    <location>
        <begin position="219"/>
        <end position="231"/>
    </location>
</feature>
<evidence type="ECO:0000256" key="1">
    <source>
        <dbReference type="SAM" id="MobiDB-lite"/>
    </source>
</evidence>
<proteinExistence type="predicted"/>
<name>A0A7S1Y8J2_9STRA</name>
<dbReference type="AlphaFoldDB" id="A0A7S1Y8J2"/>
<organism evidence="2">
    <name type="scientific">Grammatophora oceanica</name>
    <dbReference type="NCBI Taxonomy" id="210454"/>
    <lineage>
        <taxon>Eukaryota</taxon>
        <taxon>Sar</taxon>
        <taxon>Stramenopiles</taxon>
        <taxon>Ochrophyta</taxon>
        <taxon>Bacillariophyta</taxon>
        <taxon>Fragilariophyceae</taxon>
        <taxon>Fragilariophycidae</taxon>
        <taxon>Rhabdonematales</taxon>
        <taxon>Grammatophoraceae</taxon>
        <taxon>Grammatophora</taxon>
    </lineage>
</organism>
<reference evidence="2" key="1">
    <citation type="submission" date="2021-01" db="EMBL/GenBank/DDBJ databases">
        <authorList>
            <person name="Corre E."/>
            <person name="Pelletier E."/>
            <person name="Niang G."/>
            <person name="Scheremetjew M."/>
            <person name="Finn R."/>
            <person name="Kale V."/>
            <person name="Holt S."/>
            <person name="Cochrane G."/>
            <person name="Meng A."/>
            <person name="Brown T."/>
            <person name="Cohen L."/>
        </authorList>
    </citation>
    <scope>NUCLEOTIDE SEQUENCE</scope>
    <source>
        <strain evidence="2">CCMP 410</strain>
    </source>
</reference>
<feature type="region of interest" description="Disordered" evidence="1">
    <location>
        <begin position="209"/>
        <end position="239"/>
    </location>
</feature>
<dbReference type="EMBL" id="HBGK01023318">
    <property type="protein sequence ID" value="CAD9283149.1"/>
    <property type="molecule type" value="Transcribed_RNA"/>
</dbReference>
<gene>
    <name evidence="2" type="ORF">GOCE00092_LOCUS12061</name>
</gene>